<protein>
    <submittedName>
        <fullName evidence="1">Uncharacterized protein</fullName>
    </submittedName>
</protein>
<accession>A0A3P1S7P0</accession>
<evidence type="ECO:0000313" key="2">
    <source>
        <dbReference type="Proteomes" id="UP000277597"/>
    </source>
</evidence>
<sequence>MLCSMNTRKSIFFSQSSVRIQLHDTKALKIKVKIENLTKKFSFLEKFIFFTQTLAHVQLYSNLDTNLSQVARVAAIGDQPCRLTKSLIR</sequence>
<organism evidence="1 2">
    <name type="scientific">Streptococcus sanguinis</name>
    <dbReference type="NCBI Taxonomy" id="1305"/>
    <lineage>
        <taxon>Bacteria</taxon>
        <taxon>Bacillati</taxon>
        <taxon>Bacillota</taxon>
        <taxon>Bacilli</taxon>
        <taxon>Lactobacillales</taxon>
        <taxon>Streptococcaceae</taxon>
        <taxon>Streptococcus</taxon>
    </lineage>
</organism>
<dbReference type="Proteomes" id="UP000277597">
    <property type="component" value="Unassembled WGS sequence"/>
</dbReference>
<dbReference type="AlphaFoldDB" id="A0A3P1S7P0"/>
<dbReference type="EMBL" id="RQZI01000002">
    <property type="protein sequence ID" value="RRC93263.1"/>
    <property type="molecule type" value="Genomic_DNA"/>
</dbReference>
<evidence type="ECO:0000313" key="1">
    <source>
        <dbReference type="EMBL" id="RRC93263.1"/>
    </source>
</evidence>
<gene>
    <name evidence="1" type="ORF">EII39_01870</name>
</gene>
<comment type="caution">
    <text evidence="1">The sequence shown here is derived from an EMBL/GenBank/DDBJ whole genome shotgun (WGS) entry which is preliminary data.</text>
</comment>
<reference evidence="1 2" key="1">
    <citation type="submission" date="2018-11" db="EMBL/GenBank/DDBJ databases">
        <title>Genomes From Bacteria Associated with the Canine Oral Cavity: a Test Case for Automated Genome-Based Taxonomic Assignment.</title>
        <authorList>
            <person name="Coil D.A."/>
            <person name="Jospin G."/>
            <person name="Darling A.E."/>
            <person name="Wallis C."/>
            <person name="Davis I.J."/>
            <person name="Harris S."/>
            <person name="Eisen J.A."/>
            <person name="Holcombe L.J."/>
            <person name="O'Flynn C."/>
        </authorList>
    </citation>
    <scope>NUCLEOTIDE SEQUENCE [LARGE SCALE GENOMIC DNA]</scope>
    <source>
        <strain evidence="1 2">OH953</strain>
    </source>
</reference>
<proteinExistence type="predicted"/>
<name>A0A3P1S7P0_STRSA</name>